<evidence type="ECO:0000313" key="2">
    <source>
        <dbReference type="Proteomes" id="UP001597417"/>
    </source>
</evidence>
<dbReference type="SUPFAM" id="SSF48576">
    <property type="entry name" value="Terpenoid synthases"/>
    <property type="match status" value="1"/>
</dbReference>
<dbReference type="Proteomes" id="UP001597417">
    <property type="component" value="Unassembled WGS sequence"/>
</dbReference>
<reference evidence="2" key="1">
    <citation type="journal article" date="2019" name="Int. J. Syst. Evol. Microbiol.">
        <title>The Global Catalogue of Microorganisms (GCM) 10K type strain sequencing project: providing services to taxonomists for standard genome sequencing and annotation.</title>
        <authorList>
            <consortium name="The Broad Institute Genomics Platform"/>
            <consortium name="The Broad Institute Genome Sequencing Center for Infectious Disease"/>
            <person name="Wu L."/>
            <person name="Ma J."/>
        </authorList>
    </citation>
    <scope>NUCLEOTIDE SEQUENCE [LARGE SCALE GENOMIC DNA]</scope>
    <source>
        <strain evidence="2">CGMCC 4.7645</strain>
    </source>
</reference>
<gene>
    <name evidence="1" type="ORF">ACFSXZ_10365</name>
</gene>
<evidence type="ECO:0008006" key="3">
    <source>
        <dbReference type="Google" id="ProtNLM"/>
    </source>
</evidence>
<dbReference type="Pfam" id="PF19086">
    <property type="entry name" value="Terpene_syn_C_2"/>
    <property type="match status" value="1"/>
</dbReference>
<proteinExistence type="predicted"/>
<dbReference type="InterPro" id="IPR008949">
    <property type="entry name" value="Isoprenoid_synthase_dom_sf"/>
</dbReference>
<comment type="caution">
    <text evidence="1">The sequence shown here is derived from an EMBL/GenBank/DDBJ whole genome shotgun (WGS) entry which is preliminary data.</text>
</comment>
<dbReference type="Gene3D" id="1.10.600.10">
    <property type="entry name" value="Farnesyl Diphosphate Synthase"/>
    <property type="match status" value="1"/>
</dbReference>
<dbReference type="RefSeq" id="WP_378263778.1">
    <property type="nucleotide sequence ID" value="NZ_JBHUKR010000006.1"/>
</dbReference>
<sequence length="350" mass="38567">MIAPLPRFYCPIEPAVHPRAAAIERRAIDWMDQTGLYRDARERAWGVATRSAELACRVLPTCPEDKAWLFGAWNYWSFALTDRIEDEREPSARGIADLTVHVLRALEEPGYRPPRNRCGEALADLVDRTRGCTTTVQFRRLADGVRDWLLAASWRVANAARHTVPPLDDFAAMLPSLAAARLFAAWLEIAEGTEVPAKSRWSNAVQALTSAAGFVVGCDNALVGHLTGHAGTDHGPDMITVLMTHRQCSAAAAVAGTISARDRVLTRFLGLRNRLAKGATPGLRRYLKGLGHYVRGCLDWMNTAPRYATPSRHHVLPVTGASLNLVISRFPGELAIEPPGMAPVDQWWRL</sequence>
<keyword evidence="2" id="KW-1185">Reference proteome</keyword>
<organism evidence="1 2">
    <name type="scientific">Amycolatopsis pigmentata</name>
    <dbReference type="NCBI Taxonomy" id="450801"/>
    <lineage>
        <taxon>Bacteria</taxon>
        <taxon>Bacillati</taxon>
        <taxon>Actinomycetota</taxon>
        <taxon>Actinomycetes</taxon>
        <taxon>Pseudonocardiales</taxon>
        <taxon>Pseudonocardiaceae</taxon>
        <taxon>Amycolatopsis</taxon>
    </lineage>
</organism>
<accession>A0ABW5FQM8</accession>
<evidence type="ECO:0000313" key="1">
    <source>
        <dbReference type="EMBL" id="MFD2416727.1"/>
    </source>
</evidence>
<name>A0ABW5FQM8_9PSEU</name>
<dbReference type="EMBL" id="JBHUKR010000006">
    <property type="protein sequence ID" value="MFD2416727.1"/>
    <property type="molecule type" value="Genomic_DNA"/>
</dbReference>
<protein>
    <recommendedName>
        <fullName evidence="3">Terpene synthase</fullName>
    </recommendedName>
</protein>